<feature type="domain" description="AMP-binding enzyme C-terminal" evidence="4">
    <location>
        <begin position="482"/>
        <end position="566"/>
    </location>
</feature>
<evidence type="ECO:0000256" key="1">
    <source>
        <dbReference type="ARBA" id="ARBA00006432"/>
    </source>
</evidence>
<evidence type="ECO:0000313" key="6">
    <source>
        <dbReference type="Proteomes" id="UP000307440"/>
    </source>
</evidence>
<protein>
    <submittedName>
        <fullName evidence="5">AMP binding protein</fullName>
    </submittedName>
</protein>
<comment type="similarity">
    <text evidence="1">Belongs to the ATP-dependent AMP-binding enzyme family.</text>
</comment>
<dbReference type="PROSITE" id="PS00455">
    <property type="entry name" value="AMP_BINDING"/>
    <property type="match status" value="1"/>
</dbReference>
<dbReference type="Pfam" id="PF00501">
    <property type="entry name" value="AMP-binding"/>
    <property type="match status" value="1"/>
</dbReference>
<keyword evidence="2" id="KW-0436">Ligase</keyword>
<dbReference type="Gene3D" id="2.30.38.10">
    <property type="entry name" value="Luciferase, Domain 3"/>
    <property type="match status" value="1"/>
</dbReference>
<dbReference type="Pfam" id="PF13193">
    <property type="entry name" value="AMP-binding_C"/>
    <property type="match status" value="1"/>
</dbReference>
<dbReference type="OrthoDB" id="1898221at2759"/>
<dbReference type="Proteomes" id="UP000307440">
    <property type="component" value="Unassembled WGS sequence"/>
</dbReference>
<dbReference type="PANTHER" id="PTHR24096:SF149">
    <property type="entry name" value="AMP-BINDING DOMAIN-CONTAINING PROTEIN-RELATED"/>
    <property type="match status" value="1"/>
</dbReference>
<dbReference type="AlphaFoldDB" id="A0A5C3KTL0"/>
<dbReference type="EMBL" id="ML210209">
    <property type="protein sequence ID" value="TFK23931.1"/>
    <property type="molecule type" value="Genomic_DNA"/>
</dbReference>
<gene>
    <name evidence="5" type="ORF">FA15DRAFT_670019</name>
</gene>
<dbReference type="SUPFAM" id="SSF56801">
    <property type="entry name" value="Acetyl-CoA synthetase-like"/>
    <property type="match status" value="1"/>
</dbReference>
<evidence type="ECO:0000313" key="5">
    <source>
        <dbReference type="EMBL" id="TFK23931.1"/>
    </source>
</evidence>
<keyword evidence="6" id="KW-1185">Reference proteome</keyword>
<dbReference type="STRING" id="230819.A0A5C3KTL0"/>
<sequence length="590" mass="65026">MTAPKIFRSPFADVFVHERSIFSHLFSSSSVPGNVGAYPATHPAFIDAKTGTTLTREHTKKLALSLGFGLRNHPIYPTTRGDKILMFSHNSFAYPIALFGSVAAGLRFSPAKDILDARQLATQYTENQAHLIFSSELGIPVVLEMFKELGVPAQEARQRIIVLPNSVEWAGGPATPYCPEAKGLLTMEDLLQLGTLKAEEAFDGEQSNETVYVSYTSGTTSHSKGVAISHRHLTSVIDITKPAFPQLDHNYDKIIGLLPFYHIYGAIMVLHLPLVFGIPVVIMSHFDPVDYCANIEKYHITVSMIIPPIMVVLSQHPAVDQFDMTSIDIVYCGAAPLGAPLQKQVQDRLQSKNKVKKTVDILQGYGLTETSPTTHLLERKDGNRKVGSVGVLLANLEARLVLDSEGTLDAEVGEPGEFWVRGPSIFKRYINNETANKNAFTEDGWFKTGDILTRDEEGYYYVVERRNEMIVYKGFEVAPADLESVLLTHPGVGDAAVVGVESVKEGTELPRAYIVHKNPEVLRTEEDRQAFALEVQTWITTQVESPKHLRGGVVVIDKIPKIPSGKIMRRQLGHKAKLEIAAEGSTQASV</sequence>
<evidence type="ECO:0000259" key="4">
    <source>
        <dbReference type="Pfam" id="PF13193"/>
    </source>
</evidence>
<evidence type="ECO:0000256" key="2">
    <source>
        <dbReference type="ARBA" id="ARBA00022598"/>
    </source>
</evidence>
<dbReference type="InterPro" id="IPR020845">
    <property type="entry name" value="AMP-binding_CS"/>
</dbReference>
<dbReference type="InterPro" id="IPR045851">
    <property type="entry name" value="AMP-bd_C_sf"/>
</dbReference>
<dbReference type="CDD" id="cd05911">
    <property type="entry name" value="Firefly_Luc_like"/>
    <property type="match status" value="1"/>
</dbReference>
<proteinExistence type="inferred from homology"/>
<dbReference type="Gene3D" id="3.30.300.30">
    <property type="match status" value="1"/>
</dbReference>
<name>A0A5C3KTL0_COPMA</name>
<accession>A0A5C3KTL0</accession>
<dbReference type="InterPro" id="IPR025110">
    <property type="entry name" value="AMP-bd_C"/>
</dbReference>
<dbReference type="GO" id="GO:0016405">
    <property type="term" value="F:CoA-ligase activity"/>
    <property type="evidence" value="ECO:0007669"/>
    <property type="project" value="TreeGrafter"/>
</dbReference>
<reference evidence="5 6" key="1">
    <citation type="journal article" date="2019" name="Nat. Ecol. Evol.">
        <title>Megaphylogeny resolves global patterns of mushroom evolution.</title>
        <authorList>
            <person name="Varga T."/>
            <person name="Krizsan K."/>
            <person name="Foldi C."/>
            <person name="Dima B."/>
            <person name="Sanchez-Garcia M."/>
            <person name="Sanchez-Ramirez S."/>
            <person name="Szollosi G.J."/>
            <person name="Szarkandi J.G."/>
            <person name="Papp V."/>
            <person name="Albert L."/>
            <person name="Andreopoulos W."/>
            <person name="Angelini C."/>
            <person name="Antonin V."/>
            <person name="Barry K.W."/>
            <person name="Bougher N.L."/>
            <person name="Buchanan P."/>
            <person name="Buyck B."/>
            <person name="Bense V."/>
            <person name="Catcheside P."/>
            <person name="Chovatia M."/>
            <person name="Cooper J."/>
            <person name="Damon W."/>
            <person name="Desjardin D."/>
            <person name="Finy P."/>
            <person name="Geml J."/>
            <person name="Haridas S."/>
            <person name="Hughes K."/>
            <person name="Justo A."/>
            <person name="Karasinski D."/>
            <person name="Kautmanova I."/>
            <person name="Kiss B."/>
            <person name="Kocsube S."/>
            <person name="Kotiranta H."/>
            <person name="LaButti K.M."/>
            <person name="Lechner B.E."/>
            <person name="Liimatainen K."/>
            <person name="Lipzen A."/>
            <person name="Lukacs Z."/>
            <person name="Mihaltcheva S."/>
            <person name="Morgado L.N."/>
            <person name="Niskanen T."/>
            <person name="Noordeloos M.E."/>
            <person name="Ohm R.A."/>
            <person name="Ortiz-Santana B."/>
            <person name="Ovrebo C."/>
            <person name="Racz N."/>
            <person name="Riley R."/>
            <person name="Savchenko A."/>
            <person name="Shiryaev A."/>
            <person name="Soop K."/>
            <person name="Spirin V."/>
            <person name="Szebenyi C."/>
            <person name="Tomsovsky M."/>
            <person name="Tulloss R.E."/>
            <person name="Uehling J."/>
            <person name="Grigoriev I.V."/>
            <person name="Vagvolgyi C."/>
            <person name="Papp T."/>
            <person name="Martin F.M."/>
            <person name="Miettinen O."/>
            <person name="Hibbett D.S."/>
            <person name="Nagy L.G."/>
        </authorList>
    </citation>
    <scope>NUCLEOTIDE SEQUENCE [LARGE SCALE GENOMIC DNA]</scope>
    <source>
        <strain evidence="5 6">CBS 121175</strain>
    </source>
</reference>
<dbReference type="InterPro" id="IPR000873">
    <property type="entry name" value="AMP-dep_synth/lig_dom"/>
</dbReference>
<organism evidence="5 6">
    <name type="scientific">Coprinopsis marcescibilis</name>
    <name type="common">Agaric fungus</name>
    <name type="synonym">Psathyrella marcescibilis</name>
    <dbReference type="NCBI Taxonomy" id="230819"/>
    <lineage>
        <taxon>Eukaryota</taxon>
        <taxon>Fungi</taxon>
        <taxon>Dikarya</taxon>
        <taxon>Basidiomycota</taxon>
        <taxon>Agaricomycotina</taxon>
        <taxon>Agaricomycetes</taxon>
        <taxon>Agaricomycetidae</taxon>
        <taxon>Agaricales</taxon>
        <taxon>Agaricineae</taxon>
        <taxon>Psathyrellaceae</taxon>
        <taxon>Coprinopsis</taxon>
    </lineage>
</organism>
<dbReference type="Gene3D" id="3.40.50.980">
    <property type="match status" value="2"/>
</dbReference>
<evidence type="ECO:0000259" key="3">
    <source>
        <dbReference type="Pfam" id="PF00501"/>
    </source>
</evidence>
<feature type="domain" description="AMP-dependent synthetase/ligase" evidence="3">
    <location>
        <begin position="37"/>
        <end position="429"/>
    </location>
</feature>
<dbReference type="PANTHER" id="PTHR24096">
    <property type="entry name" value="LONG-CHAIN-FATTY-ACID--COA LIGASE"/>
    <property type="match status" value="1"/>
</dbReference>